<evidence type="ECO:0000313" key="3">
    <source>
        <dbReference type="EMBL" id="GGA21181.1"/>
    </source>
</evidence>
<organism evidence="3 4">
    <name type="scientific">Sediminivirga luteola</name>
    <dbReference type="NCBI Taxonomy" id="1774748"/>
    <lineage>
        <taxon>Bacteria</taxon>
        <taxon>Bacillati</taxon>
        <taxon>Actinomycetota</taxon>
        <taxon>Actinomycetes</taxon>
        <taxon>Micrococcales</taxon>
        <taxon>Brevibacteriaceae</taxon>
        <taxon>Sediminivirga</taxon>
    </lineage>
</organism>
<protein>
    <submittedName>
        <fullName evidence="3">Uncharacterized protein</fullName>
    </submittedName>
</protein>
<feature type="region of interest" description="Disordered" evidence="1">
    <location>
        <begin position="143"/>
        <end position="191"/>
    </location>
</feature>
<evidence type="ECO:0000256" key="2">
    <source>
        <dbReference type="SAM" id="SignalP"/>
    </source>
</evidence>
<evidence type="ECO:0000313" key="4">
    <source>
        <dbReference type="Proteomes" id="UP000616114"/>
    </source>
</evidence>
<feature type="region of interest" description="Disordered" evidence="1">
    <location>
        <begin position="25"/>
        <end position="53"/>
    </location>
</feature>
<evidence type="ECO:0000256" key="1">
    <source>
        <dbReference type="SAM" id="MobiDB-lite"/>
    </source>
</evidence>
<feature type="compositionally biased region" description="Acidic residues" evidence="1">
    <location>
        <begin position="181"/>
        <end position="191"/>
    </location>
</feature>
<sequence>MIRTTAWPSAAGAALALTLVFSGCTGGGSEGTEEPEGTAPPTAEATQDPDDLAAFPEHIAPEYPGSEVQYSSVEEAGDQLSFMLRAATEDDREAVWDFYRSHLEEIGFGVLQEHEEDGTHIIDFERGGGTELVFVSYAETDEGGLLTVSGNVNPEDEGDGAEEQEDGQGDDAGGENGGEAEGADAEGDEQE</sequence>
<keyword evidence="4" id="KW-1185">Reference proteome</keyword>
<feature type="chain" id="PRO_5038494686" evidence="2">
    <location>
        <begin position="23"/>
        <end position="191"/>
    </location>
</feature>
<reference evidence="3" key="1">
    <citation type="journal article" date="2014" name="Int. J. Syst. Evol. Microbiol.">
        <title>Complete genome sequence of Corynebacterium casei LMG S-19264T (=DSM 44701T), isolated from a smear-ripened cheese.</title>
        <authorList>
            <consortium name="US DOE Joint Genome Institute (JGI-PGF)"/>
            <person name="Walter F."/>
            <person name="Albersmeier A."/>
            <person name="Kalinowski J."/>
            <person name="Ruckert C."/>
        </authorList>
    </citation>
    <scope>NUCLEOTIDE SEQUENCE</scope>
    <source>
        <strain evidence="3">CGMCC 1.12785</strain>
    </source>
</reference>
<feature type="compositionally biased region" description="Low complexity" evidence="1">
    <location>
        <begin position="37"/>
        <end position="46"/>
    </location>
</feature>
<feature type="compositionally biased region" description="Acidic residues" evidence="1">
    <location>
        <begin position="154"/>
        <end position="173"/>
    </location>
</feature>
<dbReference type="RefSeq" id="WP_188551263.1">
    <property type="nucleotide sequence ID" value="NZ_BMFY01000011.1"/>
</dbReference>
<reference evidence="3" key="2">
    <citation type="submission" date="2020-09" db="EMBL/GenBank/DDBJ databases">
        <authorList>
            <person name="Sun Q."/>
            <person name="Zhou Y."/>
        </authorList>
    </citation>
    <scope>NUCLEOTIDE SEQUENCE</scope>
    <source>
        <strain evidence="3">CGMCC 1.12785</strain>
    </source>
</reference>
<dbReference type="Proteomes" id="UP000616114">
    <property type="component" value="Unassembled WGS sequence"/>
</dbReference>
<feature type="signal peptide" evidence="2">
    <location>
        <begin position="1"/>
        <end position="22"/>
    </location>
</feature>
<dbReference type="EMBL" id="BMFY01000011">
    <property type="protein sequence ID" value="GGA21181.1"/>
    <property type="molecule type" value="Genomic_DNA"/>
</dbReference>
<dbReference type="AlphaFoldDB" id="A0A8J2TZV3"/>
<proteinExistence type="predicted"/>
<dbReference type="PROSITE" id="PS51257">
    <property type="entry name" value="PROKAR_LIPOPROTEIN"/>
    <property type="match status" value="1"/>
</dbReference>
<keyword evidence="2" id="KW-0732">Signal</keyword>
<name>A0A8J2TZV3_9MICO</name>
<accession>A0A8J2TZV3</accession>
<comment type="caution">
    <text evidence="3">The sequence shown here is derived from an EMBL/GenBank/DDBJ whole genome shotgun (WGS) entry which is preliminary data.</text>
</comment>
<gene>
    <name evidence="3" type="ORF">GCM10011333_25380</name>
</gene>